<proteinExistence type="predicted"/>
<protein>
    <submittedName>
        <fullName evidence="2">Uncharacterized protein</fullName>
    </submittedName>
</protein>
<reference evidence="2 3" key="1">
    <citation type="submission" date="2015-09" db="EMBL/GenBank/DDBJ databases">
        <authorList>
            <consortium name="Pathogen Informatics"/>
        </authorList>
    </citation>
    <scope>NUCLEOTIDE SEQUENCE [LARGE SCALE GENOMIC DNA]</scope>
    <source>
        <strain evidence="2 3">2789STDY5608887</strain>
    </source>
</reference>
<evidence type="ECO:0000313" key="3">
    <source>
        <dbReference type="Proteomes" id="UP000095453"/>
    </source>
</evidence>
<dbReference type="Proteomes" id="UP000095453">
    <property type="component" value="Unassembled WGS sequence"/>
</dbReference>
<evidence type="ECO:0000313" key="2">
    <source>
        <dbReference type="EMBL" id="CUN00064.1"/>
    </source>
</evidence>
<keyword evidence="1" id="KW-1133">Transmembrane helix</keyword>
<dbReference type="AlphaFoldDB" id="A0A173TBD3"/>
<evidence type="ECO:0000256" key="1">
    <source>
        <dbReference type="SAM" id="Phobius"/>
    </source>
</evidence>
<dbReference type="RefSeq" id="WP_055168791.1">
    <property type="nucleotide sequence ID" value="NZ_CYXX01000009.1"/>
</dbReference>
<name>A0A173TBD3_9FIRM</name>
<organism evidence="2 3">
    <name type="scientific">Roseburia inulinivorans</name>
    <dbReference type="NCBI Taxonomy" id="360807"/>
    <lineage>
        <taxon>Bacteria</taxon>
        <taxon>Bacillati</taxon>
        <taxon>Bacillota</taxon>
        <taxon>Clostridia</taxon>
        <taxon>Lachnospirales</taxon>
        <taxon>Lachnospiraceae</taxon>
        <taxon>Roseburia</taxon>
    </lineage>
</organism>
<feature type="transmembrane region" description="Helical" evidence="1">
    <location>
        <begin position="26"/>
        <end position="42"/>
    </location>
</feature>
<accession>A0A173TBD3</accession>
<keyword evidence="1" id="KW-0812">Transmembrane</keyword>
<keyword evidence="1" id="KW-0472">Membrane</keyword>
<dbReference type="EMBL" id="CYXX01000009">
    <property type="protein sequence ID" value="CUN00064.1"/>
    <property type="molecule type" value="Genomic_DNA"/>
</dbReference>
<gene>
    <name evidence="2" type="ORF">ERS852444_01430</name>
</gene>
<feature type="transmembrane region" description="Helical" evidence="1">
    <location>
        <begin position="48"/>
        <end position="68"/>
    </location>
</feature>
<sequence length="181" mass="21554">MKFKIIINYKSVRECYMAINPMIRKILYSFIGTSLAMSIVFYCFHQIVFSAAFFLFIFAIIIENQFIMRHDTKMMMEKIEDLTHTNELWGEIVFDESALKVIPYGNTESEYSMEYSRFKDFYILKHYCVFGDKRKIEKGLTQETIIIDKTVLTEADMHNLTSLIHEKMPQVKVHEKERKNN</sequence>